<feature type="domain" description="PLD phosphodiesterase" evidence="6">
    <location>
        <begin position="363"/>
        <end position="385"/>
    </location>
</feature>
<dbReference type="Pfam" id="PF13091">
    <property type="entry name" value="PLDc_2"/>
    <property type="match status" value="1"/>
</dbReference>
<keyword evidence="5" id="KW-0472">Membrane</keyword>
<dbReference type="InterPro" id="IPR032816">
    <property type="entry name" value="VTT_dom"/>
</dbReference>
<dbReference type="CDD" id="cd09140">
    <property type="entry name" value="PLDc_vPLD1_2_like_bac_1"/>
    <property type="match status" value="1"/>
</dbReference>
<keyword evidence="8" id="KW-1185">Reference proteome</keyword>
<feature type="transmembrane region" description="Helical" evidence="5">
    <location>
        <begin position="580"/>
        <end position="600"/>
    </location>
</feature>
<dbReference type="PATRIC" id="fig|857265.3.peg.839"/>
<keyword evidence="2" id="KW-0677">Repeat</keyword>
<comment type="caution">
    <text evidence="7">The sequence shown here is derived from an EMBL/GenBank/DDBJ whole genome shotgun (WGS) entry which is preliminary data.</text>
</comment>
<gene>
    <name evidence="7" type="ORF">WG78_04100</name>
</gene>
<keyword evidence="5" id="KW-1133">Transmembrane helix</keyword>
<evidence type="ECO:0000313" key="8">
    <source>
        <dbReference type="Proteomes" id="UP000037939"/>
    </source>
</evidence>
<feature type="transmembrane region" description="Helical" evidence="5">
    <location>
        <begin position="656"/>
        <end position="678"/>
    </location>
</feature>
<sequence length="723" mass="79779">MAMKPEEPHQAQALLEPGRNCWQIAQADHVAVLIDGDAYFSALRSAIAKARHSVFIVGWDIDSRLCLQPAGANDGLPEALGDFLRAVLARQRGLHIYVLNWDYTLLFALDREWLSSLKLNWQGQRRLHFRLDAHPVLGGSHHQKVVVIDDRLAFVGGIDLTHSRWDTPAHDCDHELRCNADGSPYQPFHDVQAMFDGPAARIAAQLVRDRWHNATGVRVPMWPAPLTSADNNPWPADVEPDFERVQLAVSRTEPPTDQSTGVREIRQLYDDVIAQAQHSLYFENQYFSSGPIAEQLAQRLNADAAPDIVVVSRRVNNGWLERMTMGVQRARVHALMKQADQHNRYRLYSPEMPDLDETCINVHAKVVIADDDFLSIGSANINNRSMVMDTECNIAIEARGRADIRAGIARVRAKLLGEHLDCEPDEVQTAMAEQGRLIPAIEALQKDGRTLKPLDPVARPEDEAMVPALSVLDPERIVPTDQLVSQLVPHAAKRPLRSRLMLIAGVALVCLALAALWRWTPLAQYVDPQALSRLAARIRDMPLSPLIVILAYVLGTVLMFPHSVLVIATGLVFGPVLGIAYALGGTAASAAFTFWMGTWLPRDALRRIAGQRANRLSMKLARRGIISVALLRQIPLGPVVIVNLICGASHLSLRDFMIGTMIGMTPGSIITVLFVHHFAEAVRHPSTGTFGALIGLAALLIGVAVFASRLLRRAGEHRGMEPA</sequence>
<dbReference type="SMART" id="SM00155">
    <property type="entry name" value="PLDc"/>
    <property type="match status" value="2"/>
</dbReference>
<dbReference type="GO" id="GO:0009395">
    <property type="term" value="P:phospholipid catabolic process"/>
    <property type="evidence" value="ECO:0007669"/>
    <property type="project" value="TreeGrafter"/>
</dbReference>
<feature type="transmembrane region" description="Helical" evidence="5">
    <location>
        <begin position="690"/>
        <end position="711"/>
    </location>
</feature>
<dbReference type="InterPro" id="IPR015679">
    <property type="entry name" value="PLipase_D_fam"/>
</dbReference>
<dbReference type="CDD" id="cd09143">
    <property type="entry name" value="PLDc_vPLD1_2_like_bac_2"/>
    <property type="match status" value="1"/>
</dbReference>
<evidence type="ECO:0000313" key="7">
    <source>
        <dbReference type="EMBL" id="KPC54724.1"/>
    </source>
</evidence>
<dbReference type="PROSITE" id="PS50035">
    <property type="entry name" value="PLD"/>
    <property type="match status" value="2"/>
</dbReference>
<dbReference type="GO" id="GO:0004630">
    <property type="term" value="F:phospholipase D activity"/>
    <property type="evidence" value="ECO:0007669"/>
    <property type="project" value="TreeGrafter"/>
</dbReference>
<feature type="transmembrane region" description="Helical" evidence="5">
    <location>
        <begin position="546"/>
        <end position="573"/>
    </location>
</feature>
<name>A0A0N1JTB4_9NEIS</name>
<evidence type="ECO:0000256" key="3">
    <source>
        <dbReference type="ARBA" id="ARBA00022801"/>
    </source>
</evidence>
<dbReference type="EMBL" id="LAQT01000002">
    <property type="protein sequence ID" value="KPC54724.1"/>
    <property type="molecule type" value="Genomic_DNA"/>
</dbReference>
<dbReference type="Gene3D" id="3.30.870.10">
    <property type="entry name" value="Endonuclease Chain A"/>
    <property type="match status" value="2"/>
</dbReference>
<dbReference type="AlphaFoldDB" id="A0A0N1JTB4"/>
<accession>A0A0N1JTB4</accession>
<evidence type="ECO:0000259" key="6">
    <source>
        <dbReference type="PROSITE" id="PS50035"/>
    </source>
</evidence>
<keyword evidence="4" id="KW-0443">Lipid metabolism</keyword>
<dbReference type="STRING" id="857265.WG78_04100"/>
<reference evidence="7 8" key="1">
    <citation type="submission" date="2015-07" db="EMBL/GenBank/DDBJ databases">
        <title>Draft genome sequence of the Amantichitinum ursilacus IGB-41, a new chitin-degrading bacterium.</title>
        <authorList>
            <person name="Kirstahler P."/>
            <person name="Guenther M."/>
            <person name="Grumaz C."/>
            <person name="Rupp S."/>
            <person name="Zibek S."/>
            <person name="Sohn K."/>
        </authorList>
    </citation>
    <scope>NUCLEOTIDE SEQUENCE [LARGE SCALE GENOMIC DNA]</scope>
    <source>
        <strain evidence="7 8">IGB-41</strain>
    </source>
</reference>
<dbReference type="SUPFAM" id="SSF56024">
    <property type="entry name" value="Phospholipase D/nuclease"/>
    <property type="match status" value="2"/>
</dbReference>
<dbReference type="PANTHER" id="PTHR18896">
    <property type="entry name" value="PHOSPHOLIPASE D"/>
    <property type="match status" value="1"/>
</dbReference>
<protein>
    <submittedName>
        <fullName evidence="7">Cardiolipin synthetase</fullName>
    </submittedName>
</protein>
<dbReference type="Pfam" id="PF00614">
    <property type="entry name" value="PLDc"/>
    <property type="match status" value="1"/>
</dbReference>
<feature type="domain" description="PLD phosphodiesterase" evidence="6">
    <location>
        <begin position="137"/>
        <end position="164"/>
    </location>
</feature>
<keyword evidence="3" id="KW-0378">Hydrolase</keyword>
<evidence type="ECO:0000256" key="2">
    <source>
        <dbReference type="ARBA" id="ARBA00022737"/>
    </source>
</evidence>
<dbReference type="GO" id="GO:0005886">
    <property type="term" value="C:plasma membrane"/>
    <property type="evidence" value="ECO:0007669"/>
    <property type="project" value="TreeGrafter"/>
</dbReference>
<proteinExistence type="predicted"/>
<comment type="catalytic activity">
    <reaction evidence="1">
        <text>a 1,2-diacyl-sn-glycero-3-phosphocholine + H2O = a 1,2-diacyl-sn-glycero-3-phosphate + choline + H(+)</text>
        <dbReference type="Rhea" id="RHEA:14445"/>
        <dbReference type="ChEBI" id="CHEBI:15354"/>
        <dbReference type="ChEBI" id="CHEBI:15377"/>
        <dbReference type="ChEBI" id="CHEBI:15378"/>
        <dbReference type="ChEBI" id="CHEBI:57643"/>
        <dbReference type="ChEBI" id="CHEBI:58608"/>
        <dbReference type="EC" id="3.1.4.4"/>
    </reaction>
</comment>
<feature type="transmembrane region" description="Helical" evidence="5">
    <location>
        <begin position="500"/>
        <end position="519"/>
    </location>
</feature>
<dbReference type="PANTHER" id="PTHR18896:SF76">
    <property type="entry name" value="PHOSPHOLIPASE"/>
    <property type="match status" value="1"/>
</dbReference>
<dbReference type="Pfam" id="PF09335">
    <property type="entry name" value="VTT_dom"/>
    <property type="match status" value="1"/>
</dbReference>
<evidence type="ECO:0000256" key="4">
    <source>
        <dbReference type="ARBA" id="ARBA00023098"/>
    </source>
</evidence>
<feature type="transmembrane region" description="Helical" evidence="5">
    <location>
        <begin position="620"/>
        <end position="644"/>
    </location>
</feature>
<evidence type="ECO:0000256" key="5">
    <source>
        <dbReference type="SAM" id="Phobius"/>
    </source>
</evidence>
<organism evidence="7 8">
    <name type="scientific">Amantichitinum ursilacus</name>
    <dbReference type="NCBI Taxonomy" id="857265"/>
    <lineage>
        <taxon>Bacteria</taxon>
        <taxon>Pseudomonadati</taxon>
        <taxon>Pseudomonadota</taxon>
        <taxon>Betaproteobacteria</taxon>
        <taxon>Neisseriales</taxon>
        <taxon>Chitinibacteraceae</taxon>
        <taxon>Amantichitinum</taxon>
    </lineage>
</organism>
<dbReference type="Proteomes" id="UP000037939">
    <property type="component" value="Unassembled WGS sequence"/>
</dbReference>
<dbReference type="InterPro" id="IPR001736">
    <property type="entry name" value="PLipase_D/transphosphatidylase"/>
</dbReference>
<keyword evidence="5" id="KW-0812">Transmembrane</keyword>
<evidence type="ECO:0000256" key="1">
    <source>
        <dbReference type="ARBA" id="ARBA00000798"/>
    </source>
</evidence>
<dbReference type="InterPro" id="IPR025202">
    <property type="entry name" value="PLD-like_dom"/>
</dbReference>